<reference evidence="1 2" key="1">
    <citation type="submission" date="2019-07" db="EMBL/GenBank/DDBJ databases">
        <authorList>
            <person name="Abdullah A."/>
            <person name="Lima G.C."/>
            <person name="Cuneo C.K."/>
            <person name="Ennest D.C."/>
            <person name="Fritz K.J."/>
            <person name="Johnson B.T."/>
            <person name="Larson S.M."/>
            <person name="Lemunyete M.N."/>
            <person name="Murray M.B."/>
            <person name="Osmond D.E."/>
            <person name="Patras K.A."/>
            <person name="Ransibrahmanakul S."/>
            <person name="Simpson K.A."/>
            <person name="Thull B.S."/>
            <person name="Wetzel S."/>
            <person name="Bonilla J.A."/>
            <person name="Klyczek K."/>
            <person name="Garlena R.A."/>
            <person name="Russell D.A."/>
            <person name="Pope W.H."/>
            <person name="Jacobs-Sera D."/>
            <person name="Hatfull G.F."/>
        </authorList>
    </citation>
    <scope>NUCLEOTIDE SEQUENCE [LARGE SCALE GENOMIC DNA]</scope>
</reference>
<sequence length="64" mass="7569">MNADDLRIYKKLQERPEEVYINPDGTLLYALVRRQVLLVLRSEVNLYTLTDDQINNFIIESLTK</sequence>
<dbReference type="EMBL" id="MN183282">
    <property type="protein sequence ID" value="QED11552.1"/>
    <property type="molecule type" value="Genomic_DNA"/>
</dbReference>
<dbReference type="RefSeq" id="YP_010660428.1">
    <property type="nucleotide sequence ID" value="NC_070877.1"/>
</dbReference>
<evidence type="ECO:0000313" key="2">
    <source>
        <dbReference type="Proteomes" id="UP000321915"/>
    </source>
</evidence>
<protein>
    <submittedName>
        <fullName evidence="1">Uncharacterized protein</fullName>
    </submittedName>
</protein>
<accession>A0A5B8WLS5</accession>
<dbReference type="KEGG" id="vg:77936424"/>
<evidence type="ECO:0000313" key="1">
    <source>
        <dbReference type="EMBL" id="QED11552.1"/>
    </source>
</evidence>
<proteinExistence type="predicted"/>
<keyword evidence="2" id="KW-1185">Reference proteome</keyword>
<name>A0A5B8WLS5_9CAUD</name>
<organism evidence="1 2">
    <name type="scientific">Arthrobacter phage Qui</name>
    <dbReference type="NCBI Taxonomy" id="2603260"/>
    <lineage>
        <taxon>Viruses</taxon>
        <taxon>Duplodnaviria</taxon>
        <taxon>Heunggongvirae</taxon>
        <taxon>Uroviricota</taxon>
        <taxon>Caudoviricetes</taxon>
        <taxon>Quivirus</taxon>
        <taxon>Quivirus qui</taxon>
    </lineage>
</organism>
<dbReference type="Proteomes" id="UP000321915">
    <property type="component" value="Segment"/>
</dbReference>
<gene>
    <name evidence="1" type="primary">62</name>
    <name evidence="1" type="ORF">SEA_QUI_62</name>
</gene>
<dbReference type="GeneID" id="77936424"/>